<proteinExistence type="predicted"/>
<feature type="compositionally biased region" description="Basic and acidic residues" evidence="1">
    <location>
        <begin position="137"/>
        <end position="151"/>
    </location>
</feature>
<feature type="region of interest" description="Disordered" evidence="1">
    <location>
        <begin position="71"/>
        <end position="151"/>
    </location>
</feature>
<dbReference type="AlphaFoldDB" id="A0AAD9M8E4"/>
<accession>A0AAD9M8E4</accession>
<gene>
    <name evidence="2" type="ORF">LX32DRAFT_704839</name>
</gene>
<evidence type="ECO:0000313" key="2">
    <source>
        <dbReference type="EMBL" id="KAK2033375.1"/>
    </source>
</evidence>
<dbReference type="EMBL" id="MU842822">
    <property type="protein sequence ID" value="KAK2033375.1"/>
    <property type="molecule type" value="Genomic_DNA"/>
</dbReference>
<organism evidence="2 3">
    <name type="scientific">Colletotrichum zoysiae</name>
    <dbReference type="NCBI Taxonomy" id="1216348"/>
    <lineage>
        <taxon>Eukaryota</taxon>
        <taxon>Fungi</taxon>
        <taxon>Dikarya</taxon>
        <taxon>Ascomycota</taxon>
        <taxon>Pezizomycotina</taxon>
        <taxon>Sordariomycetes</taxon>
        <taxon>Hypocreomycetidae</taxon>
        <taxon>Glomerellales</taxon>
        <taxon>Glomerellaceae</taxon>
        <taxon>Colletotrichum</taxon>
        <taxon>Colletotrichum graminicola species complex</taxon>
    </lineage>
</organism>
<name>A0AAD9M8E4_9PEZI</name>
<reference evidence="2" key="1">
    <citation type="submission" date="2021-06" db="EMBL/GenBank/DDBJ databases">
        <title>Comparative genomics, transcriptomics and evolutionary studies reveal genomic signatures of adaptation to plant cell wall in hemibiotrophic fungi.</title>
        <authorList>
            <consortium name="DOE Joint Genome Institute"/>
            <person name="Baroncelli R."/>
            <person name="Diaz J.F."/>
            <person name="Benocci T."/>
            <person name="Peng M."/>
            <person name="Battaglia E."/>
            <person name="Haridas S."/>
            <person name="Andreopoulos W."/>
            <person name="Labutti K."/>
            <person name="Pangilinan J."/>
            <person name="Floch G.L."/>
            <person name="Makela M.R."/>
            <person name="Henrissat B."/>
            <person name="Grigoriev I.V."/>
            <person name="Crouch J.A."/>
            <person name="De Vries R.P."/>
            <person name="Sukno S.A."/>
            <person name="Thon M.R."/>
        </authorList>
    </citation>
    <scope>NUCLEOTIDE SEQUENCE</scope>
    <source>
        <strain evidence="2">MAFF235873</strain>
    </source>
</reference>
<comment type="caution">
    <text evidence="2">The sequence shown here is derived from an EMBL/GenBank/DDBJ whole genome shotgun (WGS) entry which is preliminary data.</text>
</comment>
<evidence type="ECO:0000256" key="1">
    <source>
        <dbReference type="SAM" id="MobiDB-lite"/>
    </source>
</evidence>
<sequence length="151" mass="15567">MPPKKNSTDAPGHNCNNSEVGLMLAILRQIDRPAIDMDALAETVGAATANAARTRVSAAASKHGWFTNSAAAAAGNANSPVTPRGRKAAGSGAQKKKAPANDSDGEELQTPSKKKRVTTKAKSAVKAEPAEGGITHEQNDVLKEIKSDDGI</sequence>
<keyword evidence="3" id="KW-1185">Reference proteome</keyword>
<evidence type="ECO:0000313" key="3">
    <source>
        <dbReference type="Proteomes" id="UP001232148"/>
    </source>
</evidence>
<dbReference type="Proteomes" id="UP001232148">
    <property type="component" value="Unassembled WGS sequence"/>
</dbReference>
<protein>
    <submittedName>
        <fullName evidence="2">Uncharacterized protein</fullName>
    </submittedName>
</protein>